<dbReference type="Gene3D" id="2.130.10.10">
    <property type="entry name" value="YVTN repeat-like/Quinoprotein amine dehydrogenase"/>
    <property type="match status" value="2"/>
</dbReference>
<name>A0A3Q8IGF7_LEIDO</name>
<gene>
    <name evidence="4" type="ORF">LdCL_360051700</name>
</gene>
<keyword evidence="2" id="KW-0677">Repeat</keyword>
<dbReference type="InterPro" id="IPR001680">
    <property type="entry name" value="WD40_rpt"/>
</dbReference>
<protein>
    <submittedName>
        <fullName evidence="4">WD domain, G-beta repeat, putative</fullName>
    </submittedName>
</protein>
<dbReference type="InterPro" id="IPR015943">
    <property type="entry name" value="WD40/YVTN_repeat-like_dom_sf"/>
</dbReference>
<keyword evidence="1" id="KW-0853">WD repeat</keyword>
<dbReference type="SMART" id="SM00320">
    <property type="entry name" value="WD40"/>
    <property type="match status" value="3"/>
</dbReference>
<feature type="compositionally biased region" description="Basic and acidic residues" evidence="3">
    <location>
        <begin position="310"/>
        <end position="324"/>
    </location>
</feature>
<dbReference type="OrthoDB" id="7668193at2759"/>
<dbReference type="VEuPathDB" id="TriTrypDB:LdCL_360051700"/>
<accession>A0A3Q8IGF7</accession>
<feature type="compositionally biased region" description="Polar residues" evidence="3">
    <location>
        <begin position="189"/>
        <end position="201"/>
    </location>
</feature>
<dbReference type="AlphaFoldDB" id="A0A3Q8IGF7"/>
<dbReference type="PANTHER" id="PTHR19854">
    <property type="entry name" value="TRANSDUCIN BETA-LIKE 3"/>
    <property type="match status" value="1"/>
</dbReference>
<evidence type="ECO:0000256" key="1">
    <source>
        <dbReference type="ARBA" id="ARBA00022574"/>
    </source>
</evidence>
<dbReference type="VEuPathDB" id="TriTrypDB:LdBPK_364450.1"/>
<dbReference type="VEuPathDB" id="TriTrypDB:LDHU3_36.6030"/>
<dbReference type="InterPro" id="IPR036322">
    <property type="entry name" value="WD40_repeat_dom_sf"/>
</dbReference>
<feature type="region of interest" description="Disordered" evidence="3">
    <location>
        <begin position="307"/>
        <end position="345"/>
    </location>
</feature>
<dbReference type="PANTHER" id="PTHR19854:SF1">
    <property type="entry name" value="GUANINE NUCLEOTIDE-BINDING PROTEIN SUBUNIT BETA-LIKE PROTEIN 1"/>
    <property type="match status" value="1"/>
</dbReference>
<keyword evidence="5" id="KW-1185">Reference proteome</keyword>
<feature type="region of interest" description="Disordered" evidence="3">
    <location>
        <begin position="357"/>
        <end position="381"/>
    </location>
</feature>
<evidence type="ECO:0000256" key="3">
    <source>
        <dbReference type="SAM" id="MobiDB-lite"/>
    </source>
</evidence>
<dbReference type="EMBL" id="CP029535">
    <property type="protein sequence ID" value="AYU83801.1"/>
    <property type="molecule type" value="Genomic_DNA"/>
</dbReference>
<dbReference type="SUPFAM" id="SSF50978">
    <property type="entry name" value="WD40 repeat-like"/>
    <property type="match status" value="1"/>
</dbReference>
<feature type="region of interest" description="Disordered" evidence="3">
    <location>
        <begin position="173"/>
        <end position="208"/>
    </location>
</feature>
<feature type="compositionally biased region" description="Basic residues" evidence="3">
    <location>
        <begin position="176"/>
        <end position="187"/>
    </location>
</feature>
<evidence type="ECO:0000313" key="4">
    <source>
        <dbReference type="EMBL" id="AYU83801.1"/>
    </source>
</evidence>
<evidence type="ECO:0000256" key="2">
    <source>
        <dbReference type="ARBA" id="ARBA00022737"/>
    </source>
</evidence>
<organism evidence="4 5">
    <name type="scientific">Leishmania donovani</name>
    <dbReference type="NCBI Taxonomy" id="5661"/>
    <lineage>
        <taxon>Eukaryota</taxon>
        <taxon>Discoba</taxon>
        <taxon>Euglenozoa</taxon>
        <taxon>Kinetoplastea</taxon>
        <taxon>Metakinetoplastina</taxon>
        <taxon>Trypanosomatida</taxon>
        <taxon>Trypanosomatidae</taxon>
        <taxon>Leishmaniinae</taxon>
        <taxon>Leishmania</taxon>
    </lineage>
</organism>
<sequence>MPSTAEESLPPLFVLQEHADPVLSCRFYPSEVYQRDESSWFLSGDAGGLVVLWNLSTRRKMISFSALTEAHRQLCGISQHRRNCGTPVAGGLMPENEVLLEQVGTPAFGPHSQSILSVGFIPLSLSSPQPTVVTENGRVVADALARDSDAEVSSGAVCPAVFDHAARGTSDWAHPGRPRFRLSRRAPTHSVSSEQASSSTGDVLDSGAPGSAFTPSSTICFYTHCRDQRVYIWCLERQCTDAPASSPATRVPQLVVVLTAPQHGFCPVESISKASSPFTRTYLAVPHESGGEVTIWELSWRQPNTARLTNSRELEGKGASDDPRSSSGNANAYEEEEEEVNTSGMNPMDALIARAAAEEQRQAKMKQKSTRVSRESDFHHPYPSSAFPDSVVSRGERASILCYVDPAATTTSSNFSVRRLCTFSACPTFKGGTIMRLTMCHDAQHLTVAFESGHIVLARYRDADVIDVADQPRGACHAGGSLPVARVRNVTRAFADSALVCWWSGRRVLACSSEGGMHCYDVSATAEGLLEVHLVWSVTLRKGIGSVFLQRNLIVAGCWDSTLRLYDARDGRIVSILSYQRETINEVRTAPPSIARVAAFGFDVRKPRLYAGLPGALSTKSTACIASNSTTLTQGSLPQFSESPLRETYVAGTPAPHSSSESLAAEEQLVYLFASASKDCTVALWRVDLGLVVEQTAREAITA</sequence>
<proteinExistence type="predicted"/>
<dbReference type="Proteomes" id="UP000274082">
    <property type="component" value="Chromosome 36"/>
</dbReference>
<evidence type="ECO:0000313" key="5">
    <source>
        <dbReference type="Proteomes" id="UP000274082"/>
    </source>
</evidence>
<reference evidence="4 5" key="1">
    <citation type="journal article" date="2018" name="Sci. Rep.">
        <title>A complete Leishmania donovani reference genome identifies novel genetic variations associated with virulence.</title>
        <authorList>
            <person name="Lypaczewski P."/>
            <person name="Hoshizaki J."/>
            <person name="Zhang W.-W."/>
            <person name="McCall L.-I."/>
            <person name="Torcivia-Rodriguez J."/>
            <person name="Simonyan V."/>
            <person name="Kaur A."/>
            <person name="Dewar K."/>
            <person name="Matlashewski G."/>
        </authorList>
    </citation>
    <scope>NUCLEOTIDE SEQUENCE [LARGE SCALE GENOMIC DNA]</scope>
    <source>
        <strain evidence="4 5">LdCL</strain>
    </source>
</reference>